<feature type="binding site" evidence="11">
    <location>
        <begin position="160"/>
        <end position="161"/>
    </location>
    <ligand>
        <name>thiamine diphosphate</name>
        <dbReference type="ChEBI" id="CHEBI:58937"/>
    </ligand>
</feature>
<evidence type="ECO:0000256" key="9">
    <source>
        <dbReference type="ARBA" id="ARBA00023229"/>
    </source>
</evidence>
<evidence type="ECO:0000256" key="8">
    <source>
        <dbReference type="ARBA" id="ARBA00023052"/>
    </source>
</evidence>
<comment type="subunit">
    <text evidence="3 11">Homodimer.</text>
</comment>
<dbReference type="GO" id="GO:0008661">
    <property type="term" value="F:1-deoxy-D-xylulose-5-phosphate synthase activity"/>
    <property type="evidence" value="ECO:0007669"/>
    <property type="project" value="UniProtKB-UniRule"/>
</dbReference>
<dbReference type="InterPro" id="IPR009014">
    <property type="entry name" value="Transketo_C/PFOR_II"/>
</dbReference>
<dbReference type="GO" id="GO:0000287">
    <property type="term" value="F:magnesium ion binding"/>
    <property type="evidence" value="ECO:0007669"/>
    <property type="project" value="UniProtKB-UniRule"/>
</dbReference>
<dbReference type="AlphaFoldDB" id="A0A2N8T2M5"/>
<dbReference type="InterPro" id="IPR033248">
    <property type="entry name" value="Transketolase_C"/>
</dbReference>
<evidence type="ECO:0000256" key="6">
    <source>
        <dbReference type="ARBA" id="ARBA00022842"/>
    </source>
</evidence>
<feature type="binding site" evidence="11">
    <location>
        <position position="87"/>
    </location>
    <ligand>
        <name>thiamine diphosphate</name>
        <dbReference type="ChEBI" id="CHEBI:58937"/>
    </ligand>
</feature>
<dbReference type="SUPFAM" id="SSF52518">
    <property type="entry name" value="Thiamin diphosphate-binding fold (THDP-binding)"/>
    <property type="match status" value="2"/>
</dbReference>
<dbReference type="CDD" id="cd02007">
    <property type="entry name" value="TPP_DXS"/>
    <property type="match status" value="1"/>
</dbReference>
<comment type="cofactor">
    <cofactor evidence="11">
        <name>Mg(2+)</name>
        <dbReference type="ChEBI" id="CHEBI:18420"/>
    </cofactor>
    <text evidence="11">Binds 1 Mg(2+) ion per subunit.</text>
</comment>
<feature type="binding site" evidence="11">
    <location>
        <position position="188"/>
    </location>
    <ligand>
        <name>Mg(2+)</name>
        <dbReference type="ChEBI" id="CHEBI:18420"/>
    </ligand>
</feature>
<dbReference type="GO" id="GO:0009228">
    <property type="term" value="P:thiamine biosynthetic process"/>
    <property type="evidence" value="ECO:0007669"/>
    <property type="project" value="UniProtKB-UniRule"/>
</dbReference>
<dbReference type="CDD" id="cd07033">
    <property type="entry name" value="TPP_PYR_DXS_TK_like"/>
    <property type="match status" value="1"/>
</dbReference>
<dbReference type="EMBL" id="POUT01000007">
    <property type="protein sequence ID" value="PNG09007.1"/>
    <property type="molecule type" value="Genomic_DNA"/>
</dbReference>
<dbReference type="Gene3D" id="3.40.50.970">
    <property type="match status" value="2"/>
</dbReference>
<dbReference type="InterPro" id="IPR020826">
    <property type="entry name" value="Transketolase_BS"/>
</dbReference>
<dbReference type="PANTHER" id="PTHR43322">
    <property type="entry name" value="1-D-DEOXYXYLULOSE 5-PHOSPHATE SYNTHASE-RELATED"/>
    <property type="match status" value="1"/>
</dbReference>
<feature type="binding site" evidence="11">
    <location>
        <begin position="128"/>
        <end position="130"/>
    </location>
    <ligand>
        <name>thiamine diphosphate</name>
        <dbReference type="ChEBI" id="CHEBI:58937"/>
    </ligand>
</feature>
<feature type="binding site" evidence="11">
    <location>
        <position position="377"/>
    </location>
    <ligand>
        <name>thiamine diphosphate</name>
        <dbReference type="ChEBI" id="CHEBI:58937"/>
    </ligand>
</feature>
<keyword evidence="7 11" id="KW-0784">Thiamine biosynthesis</keyword>
<evidence type="ECO:0000256" key="3">
    <source>
        <dbReference type="ARBA" id="ARBA00011738"/>
    </source>
</evidence>
<dbReference type="GO" id="GO:0019288">
    <property type="term" value="P:isopentenyl diphosphate biosynthetic process, methylerythritol 4-phosphate pathway"/>
    <property type="evidence" value="ECO:0007669"/>
    <property type="project" value="TreeGrafter"/>
</dbReference>
<dbReference type="FunFam" id="3.40.50.920:FF:000002">
    <property type="entry name" value="1-deoxy-D-xylulose-5-phosphate synthase"/>
    <property type="match status" value="1"/>
</dbReference>
<feature type="binding site" evidence="11">
    <location>
        <position position="295"/>
    </location>
    <ligand>
        <name>thiamine diphosphate</name>
        <dbReference type="ChEBI" id="CHEBI:58937"/>
    </ligand>
</feature>
<keyword evidence="5 11" id="KW-0479">Metal-binding</keyword>
<evidence type="ECO:0000256" key="11">
    <source>
        <dbReference type="HAMAP-Rule" id="MF_00315"/>
    </source>
</evidence>
<dbReference type="InterPro" id="IPR005475">
    <property type="entry name" value="Transketolase-like_Pyr-bd"/>
</dbReference>
<comment type="function">
    <text evidence="10 11">Catalyzes the acyloin condensation reaction between C atoms 2 and 3 of pyruvate and glyceraldehyde 3-phosphate to yield 1-deoxy-D-xylulose-5-phosphate (DXP).</text>
</comment>
<dbReference type="PANTHER" id="PTHR43322:SF5">
    <property type="entry name" value="1-DEOXY-D-XYLULOSE-5-PHOSPHATE SYNTHASE, CHLOROPLASTIC"/>
    <property type="match status" value="1"/>
</dbReference>
<dbReference type="EC" id="2.2.1.7" evidence="11"/>
<dbReference type="HAMAP" id="MF_00315">
    <property type="entry name" value="DXP_synth"/>
    <property type="match status" value="1"/>
</dbReference>
<comment type="similarity">
    <text evidence="2 11">Belongs to the transketolase family. DXPS subfamily.</text>
</comment>
<gene>
    <name evidence="11" type="primary">dxs</name>
    <name evidence="13" type="ORF">CXK94_13375</name>
</gene>
<proteinExistence type="inferred from homology"/>
<evidence type="ECO:0000256" key="2">
    <source>
        <dbReference type="ARBA" id="ARBA00011081"/>
    </source>
</evidence>
<dbReference type="Proteomes" id="UP000236023">
    <property type="component" value="Unassembled WGS sequence"/>
</dbReference>
<organism evidence="13 14">
    <name type="scientific">Stutzerimonas stutzeri</name>
    <name type="common">Pseudomonas stutzeri</name>
    <dbReference type="NCBI Taxonomy" id="316"/>
    <lineage>
        <taxon>Bacteria</taxon>
        <taxon>Pseudomonadati</taxon>
        <taxon>Pseudomonadota</taxon>
        <taxon>Gammaproteobacteria</taxon>
        <taxon>Pseudomonadales</taxon>
        <taxon>Pseudomonadaceae</taxon>
        <taxon>Stutzerimonas</taxon>
    </lineage>
</organism>
<dbReference type="InterPro" id="IPR005477">
    <property type="entry name" value="Dxylulose-5-P_synthase"/>
</dbReference>
<dbReference type="PROSITE" id="PS00802">
    <property type="entry name" value="TRANSKETOLASE_2"/>
    <property type="match status" value="1"/>
</dbReference>
<dbReference type="SUPFAM" id="SSF52922">
    <property type="entry name" value="TK C-terminal domain-like"/>
    <property type="match status" value="1"/>
</dbReference>
<evidence type="ECO:0000259" key="12">
    <source>
        <dbReference type="SMART" id="SM00861"/>
    </source>
</evidence>
<dbReference type="NCBIfam" id="NF003933">
    <property type="entry name" value="PRK05444.2-2"/>
    <property type="match status" value="1"/>
</dbReference>
<dbReference type="GO" id="GO:0016114">
    <property type="term" value="P:terpenoid biosynthetic process"/>
    <property type="evidence" value="ECO:0007669"/>
    <property type="project" value="UniProtKB-UniRule"/>
</dbReference>
<dbReference type="UniPathway" id="UPA00064">
    <property type="reaction ID" value="UER00091"/>
</dbReference>
<dbReference type="GO" id="GO:0030976">
    <property type="term" value="F:thiamine pyrophosphate binding"/>
    <property type="evidence" value="ECO:0007669"/>
    <property type="project" value="UniProtKB-UniRule"/>
</dbReference>
<dbReference type="SMART" id="SM00861">
    <property type="entry name" value="Transket_pyr"/>
    <property type="match status" value="1"/>
</dbReference>
<evidence type="ECO:0000313" key="14">
    <source>
        <dbReference type="Proteomes" id="UP000236023"/>
    </source>
</evidence>
<dbReference type="Pfam" id="PF02780">
    <property type="entry name" value="Transketolase_C"/>
    <property type="match status" value="1"/>
</dbReference>
<dbReference type="Gene3D" id="3.40.50.920">
    <property type="match status" value="1"/>
</dbReference>
<dbReference type="PROSITE" id="PS00801">
    <property type="entry name" value="TRANSKETOLASE_1"/>
    <property type="match status" value="1"/>
</dbReference>
<accession>A0A2N8T2M5</accession>
<comment type="cofactor">
    <cofactor evidence="11">
        <name>thiamine diphosphate</name>
        <dbReference type="ChEBI" id="CHEBI:58937"/>
    </cofactor>
    <text evidence="11">Binds 1 thiamine pyrophosphate per subunit.</text>
</comment>
<dbReference type="Pfam" id="PF02779">
    <property type="entry name" value="Transket_pyr"/>
    <property type="match status" value="1"/>
</dbReference>
<evidence type="ECO:0000256" key="7">
    <source>
        <dbReference type="ARBA" id="ARBA00022977"/>
    </source>
</evidence>
<name>A0A2N8T2M5_STUST</name>
<feature type="domain" description="Transketolase-like pyrimidine-binding" evidence="12">
    <location>
        <begin position="326"/>
        <end position="490"/>
    </location>
</feature>
<dbReference type="NCBIfam" id="TIGR00204">
    <property type="entry name" value="dxs"/>
    <property type="match status" value="1"/>
</dbReference>
<protein>
    <recommendedName>
        <fullName evidence="11">1-deoxy-D-xylulose-5-phosphate synthase</fullName>
        <ecNumber evidence="11">2.2.1.7</ecNumber>
    </recommendedName>
    <alternativeName>
        <fullName evidence="11">1-deoxyxylulose-5-phosphate synthase</fullName>
        <shortName evidence="11">DXP synthase</shortName>
        <shortName evidence="11">DXPS</shortName>
    </alternativeName>
</protein>
<evidence type="ECO:0000313" key="13">
    <source>
        <dbReference type="EMBL" id="PNG09007.1"/>
    </source>
</evidence>
<keyword evidence="8 11" id="KW-0786">Thiamine pyrophosphate</keyword>
<dbReference type="InterPro" id="IPR029061">
    <property type="entry name" value="THDP-binding"/>
</dbReference>
<evidence type="ECO:0000256" key="10">
    <source>
        <dbReference type="ARBA" id="ARBA00055605"/>
    </source>
</evidence>
<comment type="catalytic activity">
    <reaction evidence="11">
        <text>D-glyceraldehyde 3-phosphate + pyruvate + H(+) = 1-deoxy-D-xylulose 5-phosphate + CO2</text>
        <dbReference type="Rhea" id="RHEA:12605"/>
        <dbReference type="ChEBI" id="CHEBI:15361"/>
        <dbReference type="ChEBI" id="CHEBI:15378"/>
        <dbReference type="ChEBI" id="CHEBI:16526"/>
        <dbReference type="ChEBI" id="CHEBI:57792"/>
        <dbReference type="ChEBI" id="CHEBI:59776"/>
        <dbReference type="EC" id="2.2.1.7"/>
    </reaction>
</comment>
<dbReference type="GO" id="GO:0005829">
    <property type="term" value="C:cytosol"/>
    <property type="evidence" value="ECO:0007669"/>
    <property type="project" value="TreeGrafter"/>
</dbReference>
<evidence type="ECO:0000256" key="1">
    <source>
        <dbReference type="ARBA" id="ARBA00004980"/>
    </source>
</evidence>
<sequence>MPKTFHEIPRVRPATPILDRAATPEQLRRLGEAELEELANELRQDLLFSVGQTGGHFGAGLGVIELTIALHYVYDTPDDRLVWDVGHQAYPHKILTGRRARMASLRQKDGLAAFPRRSESAYDTFGVGHSSTSISAALGMAIAARLQGSKRKSIAVIGDGALTAGMAFEALNHAPEVGANMLVVLNDNDMSISRNVGGLSNYLAKILSSRTYSSMREGSKKILSRLPGAWEIARRTEEYAKGMLVPGTLFEELGWNYIGPIDGHDLPTLIATLRNMRDLDGPQFLHVVTKKGKGFAPAEADPITWHAISKLEPVDAPVAPKKPAGPKYSNVFGQWLCDMAEADPRLTGITPAMKEGSDLVAFSERFPQRYFDVAIAEQHAVTLAAGMACEGMKPVVAIYSTFLQRAYDQLIHDVAVQNLDVLFAIDRAGLVGEDGPTHAGSFDLSYLRCIPGMLVMTPSDENEMRRMLTTGYHFEGPAAVRYPRGSGPNAPIEPGLAPLEIGKAVTRRRGGKVALLVFGVQLAEALQVGEALDATVVDMRFVKPLDEALLRQLATSHELLVTIEENSVMGGAGSAVAEFLAGEAIVLPMLHLGLPDQYVEHAKPSEMLAECGLDAAGIEAAVRQRLALLGNARGSARP</sequence>
<evidence type="ECO:0000256" key="5">
    <source>
        <dbReference type="ARBA" id="ARBA00022723"/>
    </source>
</evidence>
<dbReference type="InterPro" id="IPR049557">
    <property type="entry name" value="Transketolase_CS"/>
</dbReference>
<comment type="pathway">
    <text evidence="1 11">Metabolic intermediate biosynthesis; 1-deoxy-D-xylulose 5-phosphate biosynthesis; 1-deoxy-D-xylulose 5-phosphate from D-glyceraldehyde 3-phosphate and pyruvate: step 1/1.</text>
</comment>
<comment type="caution">
    <text evidence="13">The sequence shown here is derived from an EMBL/GenBank/DDBJ whole genome shotgun (WGS) entry which is preliminary data.</text>
</comment>
<dbReference type="RefSeq" id="WP_102894706.1">
    <property type="nucleotide sequence ID" value="NZ_JAMOHU010000035.1"/>
</dbReference>
<feature type="binding site" evidence="11">
    <location>
        <position position="188"/>
    </location>
    <ligand>
        <name>thiamine diphosphate</name>
        <dbReference type="ChEBI" id="CHEBI:58937"/>
    </ligand>
</feature>
<dbReference type="Pfam" id="PF13292">
    <property type="entry name" value="DXP_synthase_N"/>
    <property type="match status" value="1"/>
</dbReference>
<keyword evidence="9 11" id="KW-0414">Isoprene biosynthesis</keyword>
<feature type="binding site" evidence="11">
    <location>
        <position position="159"/>
    </location>
    <ligand>
        <name>Mg(2+)</name>
        <dbReference type="ChEBI" id="CHEBI:18420"/>
    </ligand>
</feature>
<keyword evidence="4 11" id="KW-0808">Transferase</keyword>
<reference evidence="13 14" key="1">
    <citation type="submission" date="2018-01" db="EMBL/GenBank/DDBJ databases">
        <title>Denitrification phenotypes of diverse strains of Pseudomonas stutzeri.</title>
        <authorList>
            <person name="Milligan D.A."/>
            <person name="Bergaust L."/>
            <person name="Bakken L.R."/>
            <person name="Frostegard A."/>
        </authorList>
    </citation>
    <scope>NUCLEOTIDE SEQUENCE [LARGE SCALE GENOMIC DNA]</scope>
    <source>
        <strain evidence="13 14">24a75</strain>
    </source>
</reference>
<evidence type="ECO:0000256" key="4">
    <source>
        <dbReference type="ARBA" id="ARBA00022679"/>
    </source>
</evidence>
<keyword evidence="6 11" id="KW-0460">Magnesium</keyword>
<dbReference type="FunFam" id="3.40.50.970:FF:000005">
    <property type="entry name" value="1-deoxy-D-xylulose-5-phosphate synthase"/>
    <property type="match status" value="1"/>
</dbReference>